<dbReference type="KEGG" id="amah:DLM_0665"/>
<evidence type="ECO:0000313" key="2">
    <source>
        <dbReference type="Proteomes" id="UP000198290"/>
    </source>
</evidence>
<accession>A0A3G9G8K6</accession>
<keyword evidence="2" id="KW-1185">Reference proteome</keyword>
<reference evidence="2" key="1">
    <citation type="journal article" date="2017" name="Biotechnol. Biofuels">
        <title>Evaluation of environmental bacterial communities as a factor affecting the growth of duckweed Lemna minor.</title>
        <authorList>
            <person name="Ishizawa H."/>
            <person name="Kuroda M."/>
            <person name="Morikawa M."/>
            <person name="Ike M."/>
        </authorList>
    </citation>
    <scope>NUCLEOTIDE SEQUENCE [LARGE SCALE GENOMIC DNA]</scope>
    <source>
        <strain evidence="2">H3</strain>
    </source>
</reference>
<dbReference type="EMBL" id="AP018823">
    <property type="protein sequence ID" value="BBF84318.1"/>
    <property type="molecule type" value="Genomic_DNA"/>
</dbReference>
<organism evidence="1 2">
    <name type="scientific">Aquitalea magnusonii</name>
    <dbReference type="NCBI Taxonomy" id="332411"/>
    <lineage>
        <taxon>Bacteria</taxon>
        <taxon>Pseudomonadati</taxon>
        <taxon>Pseudomonadota</taxon>
        <taxon>Betaproteobacteria</taxon>
        <taxon>Neisseriales</taxon>
        <taxon>Chromobacteriaceae</taxon>
        <taxon>Aquitalea</taxon>
    </lineage>
</organism>
<reference evidence="1 2" key="2">
    <citation type="journal article" date="2017" name="Genome Announc.">
        <title>Draft genome sequence of Aquitalea magnusonii strain H3, a plant growth-promoting bacterium of duckweed Lemna minor.</title>
        <authorList>
            <person name="Ishizawa H."/>
            <person name="Kuroda M."/>
            <person name="Ike M."/>
        </authorList>
    </citation>
    <scope>NUCLEOTIDE SEQUENCE [LARGE SCALE GENOMIC DNA]</scope>
    <source>
        <strain evidence="1 2">H3</strain>
    </source>
</reference>
<proteinExistence type="predicted"/>
<gene>
    <name evidence="1" type="ORF">DLM_0665</name>
</gene>
<protein>
    <submittedName>
        <fullName evidence="1">Uncharacterized protein</fullName>
    </submittedName>
</protein>
<dbReference type="AlphaFoldDB" id="A0A3G9G8K6"/>
<reference evidence="2" key="3">
    <citation type="journal article" date="2017" name="Plant Physiol. Biochem.">
        <title>Differential oxidative and antioxidative response of duckweed Lemna minor toward plant growth promoting/inhibiting bacteria.</title>
        <authorList>
            <person name="Ishizawa H."/>
            <person name="Kuroda M."/>
            <person name="Morikawa M."/>
            <person name="Ike M."/>
        </authorList>
    </citation>
    <scope>NUCLEOTIDE SEQUENCE [LARGE SCALE GENOMIC DNA]</scope>
    <source>
        <strain evidence="2">H3</strain>
    </source>
</reference>
<sequence>MLTGGRYGGAACCRWAMFFPLRLEILQGKIIRHQSACYPLLLLVLW</sequence>
<name>A0A3G9G8K6_9NEIS</name>
<evidence type="ECO:0000313" key="1">
    <source>
        <dbReference type="EMBL" id="BBF84318.1"/>
    </source>
</evidence>
<dbReference type="Proteomes" id="UP000198290">
    <property type="component" value="Chromosome"/>
</dbReference>